<keyword evidence="3" id="KW-1003">Cell membrane</keyword>
<dbReference type="GO" id="GO:0005886">
    <property type="term" value="C:plasma membrane"/>
    <property type="evidence" value="ECO:0007669"/>
    <property type="project" value="UniProtKB-SubCell"/>
</dbReference>
<dbReference type="InterPro" id="IPR055163">
    <property type="entry name" value="ALK/LTK-like_GRD"/>
</dbReference>
<dbReference type="EC" id="2.7.10.1" evidence="2"/>
<evidence type="ECO:0000256" key="12">
    <source>
        <dbReference type="ARBA" id="ARBA00023137"/>
    </source>
</evidence>
<organism evidence="18 19">
    <name type="scientific">Candidatus Fimihabitans intestinipullorum</name>
    <dbReference type="NCBI Taxonomy" id="2840820"/>
    <lineage>
        <taxon>Bacteria</taxon>
        <taxon>Bacillati</taxon>
        <taxon>Mycoplasmatota</taxon>
        <taxon>Mycoplasmatota incertae sedis</taxon>
        <taxon>Candidatus Fimihabitans</taxon>
    </lineage>
</organism>
<dbReference type="InterPro" id="IPR012902">
    <property type="entry name" value="N_methyl_site"/>
</dbReference>
<evidence type="ECO:0000256" key="6">
    <source>
        <dbReference type="ARBA" id="ARBA00022729"/>
    </source>
</evidence>
<feature type="transmembrane region" description="Helical" evidence="16">
    <location>
        <begin position="21"/>
        <end position="40"/>
    </location>
</feature>
<dbReference type="Pfam" id="PF07963">
    <property type="entry name" value="N_methyl"/>
    <property type="match status" value="1"/>
</dbReference>
<dbReference type="Proteomes" id="UP000824087">
    <property type="component" value="Unassembled WGS sequence"/>
</dbReference>
<evidence type="ECO:0000256" key="2">
    <source>
        <dbReference type="ARBA" id="ARBA00011902"/>
    </source>
</evidence>
<evidence type="ECO:0000256" key="7">
    <source>
        <dbReference type="ARBA" id="ARBA00022741"/>
    </source>
</evidence>
<comment type="subcellular location">
    <subcellularLocation>
        <location evidence="1">Cell membrane</location>
        <topology evidence="1">Single-pass type I membrane protein</topology>
    </subcellularLocation>
</comment>
<evidence type="ECO:0000256" key="15">
    <source>
        <dbReference type="ARBA" id="ARBA00023180"/>
    </source>
</evidence>
<evidence type="ECO:0000256" key="14">
    <source>
        <dbReference type="ARBA" id="ARBA00023170"/>
    </source>
</evidence>
<evidence type="ECO:0000256" key="10">
    <source>
        <dbReference type="ARBA" id="ARBA00022989"/>
    </source>
</evidence>
<dbReference type="GO" id="GO:0005524">
    <property type="term" value="F:ATP binding"/>
    <property type="evidence" value="ECO:0007669"/>
    <property type="project" value="UniProtKB-KW"/>
</dbReference>
<keyword evidence="11 16" id="KW-0472">Membrane</keyword>
<evidence type="ECO:0000256" key="16">
    <source>
        <dbReference type="SAM" id="Phobius"/>
    </source>
</evidence>
<keyword evidence="6" id="KW-0732">Signal</keyword>
<keyword evidence="15" id="KW-0325">Glycoprotein</keyword>
<evidence type="ECO:0000256" key="4">
    <source>
        <dbReference type="ARBA" id="ARBA00022679"/>
    </source>
</evidence>
<evidence type="ECO:0000256" key="1">
    <source>
        <dbReference type="ARBA" id="ARBA00004251"/>
    </source>
</evidence>
<keyword evidence="10 16" id="KW-1133">Transmembrane helix</keyword>
<dbReference type="AlphaFoldDB" id="A0A9D1HUC9"/>
<dbReference type="Pfam" id="PF12810">
    <property type="entry name" value="ALK_LTK_GRD"/>
    <property type="match status" value="1"/>
</dbReference>
<evidence type="ECO:0000256" key="9">
    <source>
        <dbReference type="ARBA" id="ARBA00022840"/>
    </source>
</evidence>
<dbReference type="GO" id="GO:0004714">
    <property type="term" value="F:transmembrane receptor protein tyrosine kinase activity"/>
    <property type="evidence" value="ECO:0007669"/>
    <property type="project" value="UniProtKB-EC"/>
</dbReference>
<dbReference type="EMBL" id="DVML01000008">
    <property type="protein sequence ID" value="HIU22197.1"/>
    <property type="molecule type" value="Genomic_DNA"/>
</dbReference>
<keyword evidence="5 16" id="KW-0812">Transmembrane</keyword>
<keyword evidence="14" id="KW-0675">Receptor</keyword>
<evidence type="ECO:0000256" key="8">
    <source>
        <dbReference type="ARBA" id="ARBA00022777"/>
    </source>
</evidence>
<evidence type="ECO:0000313" key="19">
    <source>
        <dbReference type="Proteomes" id="UP000824087"/>
    </source>
</evidence>
<accession>A0A9D1HUC9</accession>
<evidence type="ECO:0000256" key="5">
    <source>
        <dbReference type="ARBA" id="ARBA00022692"/>
    </source>
</evidence>
<evidence type="ECO:0000256" key="13">
    <source>
        <dbReference type="ARBA" id="ARBA00023157"/>
    </source>
</evidence>
<feature type="domain" description="ALK/LTK-like glycine-rich" evidence="17">
    <location>
        <begin position="286"/>
        <end position="550"/>
    </location>
</feature>
<comment type="caution">
    <text evidence="18">The sequence shown here is derived from an EMBL/GenBank/DDBJ whole genome shotgun (WGS) entry which is preliminary data.</text>
</comment>
<evidence type="ECO:0000256" key="11">
    <source>
        <dbReference type="ARBA" id="ARBA00023136"/>
    </source>
</evidence>
<evidence type="ECO:0000259" key="17">
    <source>
        <dbReference type="Pfam" id="PF12810"/>
    </source>
</evidence>
<reference evidence="18" key="2">
    <citation type="journal article" date="2021" name="PeerJ">
        <title>Extensive microbial diversity within the chicken gut microbiome revealed by metagenomics and culture.</title>
        <authorList>
            <person name="Gilroy R."/>
            <person name="Ravi A."/>
            <person name="Getino M."/>
            <person name="Pursley I."/>
            <person name="Horton D.L."/>
            <person name="Alikhan N.F."/>
            <person name="Baker D."/>
            <person name="Gharbi K."/>
            <person name="Hall N."/>
            <person name="Watson M."/>
            <person name="Adriaenssens E.M."/>
            <person name="Foster-Nyarko E."/>
            <person name="Jarju S."/>
            <person name="Secka A."/>
            <person name="Antonio M."/>
            <person name="Oren A."/>
            <person name="Chaudhuri R.R."/>
            <person name="La Ragione R."/>
            <person name="Hildebrand F."/>
            <person name="Pallen M.J."/>
        </authorList>
    </citation>
    <scope>NUCLEOTIDE SEQUENCE</scope>
    <source>
        <strain evidence="18">CHK197-8231</strain>
    </source>
</reference>
<evidence type="ECO:0000313" key="18">
    <source>
        <dbReference type="EMBL" id="HIU22197.1"/>
    </source>
</evidence>
<keyword evidence="7" id="KW-0547">Nucleotide-binding</keyword>
<sequence length="556" mass="58682">MGLFHRRKQNLDQRGFTVVELVVSFALAMIVIVFLFQVLIQVKELYVSGVIKTELLTKQTNITKTISDDLSNRKILYATNCGEYCLNFTFEDNTTKQLKVDKPNKVIRYGNYATKLADGSKIGEMHVTTETPMTSPTAAMMGNNSFIRIDIPVTHHLFTGDNFGIRLVYQYNNQETALNNIVFEGNGQTEHLYLRGLEEMVLYNTIAYQEPGWFVIDENGNMIENDSRVRTNCSVGNTVGETYTCEYSFYNNGTLVNKRTRRVTVVPAETDYQYTGQEQVFIPPVNGTYKVELWGAQGGGSYGGNGAYTSGTINLTPSETLYVYVGEHKARGDVAVAFNGGGSSMLENSHPDDINRYNSGGGATDVRLVGGSWSNLNGLQSRIMVAAGGGGGYELAAGETTGGAGGTLTGIDGKVIGASDVTVAKGGTQTAGGTGGSGSYAKGDSGAFGRGGNGGSKYLSGGGGGYYGGGASGVATDTAATGAGGSSFISGYTGCNAIDKDGNHTGKPQHYSGKVFSNGKMVAGTGSMPSYKGGTMPGNSGHGYARFTLLSIVSSN</sequence>
<proteinExistence type="predicted"/>
<keyword evidence="4" id="KW-0808">Transferase</keyword>
<keyword evidence="12" id="KW-0829">Tyrosine-protein kinase</keyword>
<name>A0A9D1HUC9_9BACT</name>
<protein>
    <recommendedName>
        <fullName evidence="2">receptor protein-tyrosine kinase</fullName>
        <ecNumber evidence="2">2.7.10.1</ecNumber>
    </recommendedName>
</protein>
<keyword evidence="8" id="KW-0418">Kinase</keyword>
<evidence type="ECO:0000256" key="3">
    <source>
        <dbReference type="ARBA" id="ARBA00022475"/>
    </source>
</evidence>
<keyword evidence="13" id="KW-1015">Disulfide bond</keyword>
<keyword evidence="9" id="KW-0067">ATP-binding</keyword>
<reference evidence="18" key="1">
    <citation type="submission" date="2020-10" db="EMBL/GenBank/DDBJ databases">
        <authorList>
            <person name="Gilroy R."/>
        </authorList>
    </citation>
    <scope>NUCLEOTIDE SEQUENCE</scope>
    <source>
        <strain evidence="18">CHK197-8231</strain>
    </source>
</reference>
<gene>
    <name evidence="18" type="ORF">IAD49_01310</name>
</gene>